<protein>
    <recommendedName>
        <fullName evidence="3">N-acetylglucosamine-induced protein 1</fullName>
    </recommendedName>
</protein>
<dbReference type="HOGENOM" id="CLU_075862_1_0_1"/>
<dbReference type="EMBL" id="ANFO01000187">
    <property type="protein sequence ID" value="KGQ11667.1"/>
    <property type="molecule type" value="Genomic_DNA"/>
</dbReference>
<comment type="caution">
    <text evidence="1">The sequence shown here is derived from an EMBL/GenBank/DDBJ whole genome shotgun (WGS) entry which is preliminary data.</text>
</comment>
<dbReference type="eggNOG" id="ENOG502S263">
    <property type="taxonomic scope" value="Eukaryota"/>
</dbReference>
<dbReference type="OrthoDB" id="10053431at2759"/>
<dbReference type="GO" id="GO:0006044">
    <property type="term" value="P:N-acetylglucosamine metabolic process"/>
    <property type="evidence" value="ECO:0007669"/>
    <property type="project" value="TreeGrafter"/>
</dbReference>
<gene>
    <name evidence="1" type="ORF">BBAD15_g2584</name>
</gene>
<name>A0A0A2VZA0_BEABA</name>
<dbReference type="PANTHER" id="PTHR35020:SF4">
    <property type="entry name" value="N-ACETYLGLUCOSAMINE-INDUCED PROTEIN 1"/>
    <property type="match status" value="1"/>
</dbReference>
<dbReference type="Proteomes" id="UP000030106">
    <property type="component" value="Unassembled WGS sequence"/>
</dbReference>
<organism evidence="1 2">
    <name type="scientific">Beauveria bassiana D1-5</name>
    <dbReference type="NCBI Taxonomy" id="1245745"/>
    <lineage>
        <taxon>Eukaryota</taxon>
        <taxon>Fungi</taxon>
        <taxon>Dikarya</taxon>
        <taxon>Ascomycota</taxon>
        <taxon>Pezizomycotina</taxon>
        <taxon>Sordariomycetes</taxon>
        <taxon>Hypocreomycetidae</taxon>
        <taxon>Hypocreales</taxon>
        <taxon>Cordycipitaceae</taxon>
        <taxon>Beauveria</taxon>
    </lineage>
</organism>
<dbReference type="Pfam" id="PF12239">
    <property type="entry name" value="DUF3605"/>
    <property type="match status" value="1"/>
</dbReference>
<evidence type="ECO:0000313" key="2">
    <source>
        <dbReference type="Proteomes" id="UP000030106"/>
    </source>
</evidence>
<dbReference type="STRING" id="1245745.A0A0A2VZA0"/>
<reference evidence="1 2" key="1">
    <citation type="submission" date="2012-10" db="EMBL/GenBank/DDBJ databases">
        <title>Genome sequencing and analysis of entomopathogenic fungi Beauveria bassiana D1-5.</title>
        <authorList>
            <person name="Li Q."/>
            <person name="Wang L."/>
            <person name="Zhang Z."/>
            <person name="Wang Q."/>
            <person name="Ren J."/>
            <person name="Wang M."/>
            <person name="Xu W."/>
            <person name="Wang J."/>
            <person name="Lu Y."/>
            <person name="Du Q."/>
            <person name="Sun Z."/>
        </authorList>
    </citation>
    <scope>NUCLEOTIDE SEQUENCE [LARGE SCALE GENOMIC DNA]</scope>
    <source>
        <strain evidence="1 2">D1-5</strain>
    </source>
</reference>
<sequence>MGSLDVVPYWHVNVPERERTDDCPAFLRGLNPKDLAGVSTPDSDYEILPWAEVARIVTTNRLELFQRVPSQLRRYKKFSYLTAQRYGTIAAFVLNERLRWTAPVRPRGRPFEYPDDYKVLYNDWPYGLDSRIIHLVVWTKFELVANPATGDLTDTARAEIDDYVTRTFRSKMPKDHVMWFKNWAALKSIHAVEHFHVMLFDPDPDFIREVTNGDIPQCNKLTV</sequence>
<evidence type="ECO:0000313" key="1">
    <source>
        <dbReference type="EMBL" id="KGQ11667.1"/>
    </source>
</evidence>
<proteinExistence type="predicted"/>
<dbReference type="GO" id="GO:0005737">
    <property type="term" value="C:cytoplasm"/>
    <property type="evidence" value="ECO:0007669"/>
    <property type="project" value="TreeGrafter"/>
</dbReference>
<accession>A0A0A2VZA0</accession>
<dbReference type="InterPro" id="IPR022036">
    <property type="entry name" value="DUF3605"/>
</dbReference>
<dbReference type="AlphaFoldDB" id="A0A0A2VZA0"/>
<dbReference type="PANTHER" id="PTHR35020">
    <property type="entry name" value="N-ACETYLGLUCOSAMINE-INDUCED PROTEIN 1"/>
    <property type="match status" value="1"/>
</dbReference>
<evidence type="ECO:0008006" key="3">
    <source>
        <dbReference type="Google" id="ProtNLM"/>
    </source>
</evidence>